<dbReference type="SUPFAM" id="SSF56112">
    <property type="entry name" value="Protein kinase-like (PK-like)"/>
    <property type="match status" value="1"/>
</dbReference>
<comment type="caution">
    <text evidence="5">The sequence shown here is derived from an EMBL/GenBank/DDBJ whole genome shotgun (WGS) entry which is preliminary data.</text>
</comment>
<name>A0A813IRM0_POLGL</name>
<evidence type="ECO:0000256" key="2">
    <source>
        <dbReference type="ARBA" id="ARBA00022840"/>
    </source>
</evidence>
<evidence type="ECO:0000313" key="6">
    <source>
        <dbReference type="Proteomes" id="UP000626109"/>
    </source>
</evidence>
<feature type="domain" description="Protein kinase" evidence="4">
    <location>
        <begin position="217"/>
        <end position="483"/>
    </location>
</feature>
<gene>
    <name evidence="5" type="ORF">PGLA2088_LOCUS11635</name>
</gene>
<sequence>LCLSVVQSKTLWLLHQALEETSANGRAYQRLLGMTCDCELSLSIGVSSCDVIIVSARGACLAMLGCDAEGRLLTEFVTPSDHGRLNNALQREVELLMTRTLASGELLKGSPKTNDVEPFADAAGVFLVGVRYAGWHQGPDAEDAELALECDMPSAITRPTGVGGETDVRSGGDMSIPMTTVTGMALGDGGDFVELDLAEAIKFGLKEHWLIDPAQLQLQPGFLGQGGFAVVLEASYYGSPVAVKVARVNIGSIPEELAEKRFLLPFLHEIRMLRFARHPNIINFYGACINPVDMEVALVFHKITGPTLKDFIDKCERSSASKWRERFGILLHVVQALHYLHSRQPPMVHGDLKDSNVFVECSLQGVKGVLGDFGLARRITKTSERMGGTFRWAAPEIIHGSGTPSTAADIFSFGNLAFFVVSGEAPMAGLLRKEMLRVTQTGPLPAQNWPATALAEVVRPVAARCLNFQPSARPPITWVHDELLILGRLSALGLGRDALDSPGKTFSTPGKPLLCFREAVALARENLAAES</sequence>
<dbReference type="Proteomes" id="UP000626109">
    <property type="component" value="Unassembled WGS sequence"/>
</dbReference>
<feature type="binding site" evidence="3">
    <location>
        <position position="244"/>
    </location>
    <ligand>
        <name>ATP</name>
        <dbReference type="ChEBI" id="CHEBI:30616"/>
    </ligand>
</feature>
<dbReference type="PANTHER" id="PTHR44329">
    <property type="entry name" value="SERINE/THREONINE-PROTEIN KINASE TNNI3K-RELATED"/>
    <property type="match status" value="1"/>
</dbReference>
<reference evidence="5" key="1">
    <citation type="submission" date="2021-02" db="EMBL/GenBank/DDBJ databases">
        <authorList>
            <person name="Dougan E. K."/>
            <person name="Rhodes N."/>
            <person name="Thang M."/>
            <person name="Chan C."/>
        </authorList>
    </citation>
    <scope>NUCLEOTIDE SEQUENCE</scope>
</reference>
<accession>A0A813IRM0</accession>
<evidence type="ECO:0000256" key="1">
    <source>
        <dbReference type="ARBA" id="ARBA00022741"/>
    </source>
</evidence>
<dbReference type="EMBL" id="CAJNNW010013542">
    <property type="protein sequence ID" value="CAE8655524.1"/>
    <property type="molecule type" value="Genomic_DNA"/>
</dbReference>
<dbReference type="PROSITE" id="PS00107">
    <property type="entry name" value="PROTEIN_KINASE_ATP"/>
    <property type="match status" value="1"/>
</dbReference>
<organism evidence="5 6">
    <name type="scientific">Polarella glacialis</name>
    <name type="common">Dinoflagellate</name>
    <dbReference type="NCBI Taxonomy" id="89957"/>
    <lineage>
        <taxon>Eukaryota</taxon>
        <taxon>Sar</taxon>
        <taxon>Alveolata</taxon>
        <taxon>Dinophyceae</taxon>
        <taxon>Suessiales</taxon>
        <taxon>Suessiaceae</taxon>
        <taxon>Polarella</taxon>
    </lineage>
</organism>
<dbReference type="Pfam" id="PF00069">
    <property type="entry name" value="Pkinase"/>
    <property type="match status" value="1"/>
</dbReference>
<feature type="non-terminal residue" evidence="5">
    <location>
        <position position="531"/>
    </location>
</feature>
<dbReference type="InterPro" id="IPR051681">
    <property type="entry name" value="Ser/Thr_Kinases-Pseudokinases"/>
</dbReference>
<keyword evidence="1 3" id="KW-0547">Nucleotide-binding</keyword>
<dbReference type="AlphaFoldDB" id="A0A813IRM0"/>
<protein>
    <recommendedName>
        <fullName evidence="4">Protein kinase domain-containing protein</fullName>
    </recommendedName>
</protein>
<evidence type="ECO:0000313" key="5">
    <source>
        <dbReference type="EMBL" id="CAE8655524.1"/>
    </source>
</evidence>
<dbReference type="SMART" id="SM00220">
    <property type="entry name" value="S_TKc"/>
    <property type="match status" value="1"/>
</dbReference>
<evidence type="ECO:0000256" key="3">
    <source>
        <dbReference type="PROSITE-ProRule" id="PRU10141"/>
    </source>
</evidence>
<dbReference type="GO" id="GO:0005524">
    <property type="term" value="F:ATP binding"/>
    <property type="evidence" value="ECO:0007669"/>
    <property type="project" value="UniProtKB-UniRule"/>
</dbReference>
<dbReference type="PROSITE" id="PS50011">
    <property type="entry name" value="PROTEIN_KINASE_DOM"/>
    <property type="match status" value="1"/>
</dbReference>
<dbReference type="PROSITE" id="PS00108">
    <property type="entry name" value="PROTEIN_KINASE_ST"/>
    <property type="match status" value="1"/>
</dbReference>
<dbReference type="InterPro" id="IPR008271">
    <property type="entry name" value="Ser/Thr_kinase_AS"/>
</dbReference>
<dbReference type="Gene3D" id="1.10.510.10">
    <property type="entry name" value="Transferase(Phosphotransferase) domain 1"/>
    <property type="match status" value="1"/>
</dbReference>
<proteinExistence type="predicted"/>
<dbReference type="GO" id="GO:0004674">
    <property type="term" value="F:protein serine/threonine kinase activity"/>
    <property type="evidence" value="ECO:0007669"/>
    <property type="project" value="TreeGrafter"/>
</dbReference>
<evidence type="ECO:0000259" key="4">
    <source>
        <dbReference type="PROSITE" id="PS50011"/>
    </source>
</evidence>
<dbReference type="InterPro" id="IPR000719">
    <property type="entry name" value="Prot_kinase_dom"/>
</dbReference>
<keyword evidence="2 3" id="KW-0067">ATP-binding</keyword>
<dbReference type="InterPro" id="IPR011009">
    <property type="entry name" value="Kinase-like_dom_sf"/>
</dbReference>
<dbReference type="InterPro" id="IPR017441">
    <property type="entry name" value="Protein_kinase_ATP_BS"/>
</dbReference>